<keyword evidence="4" id="KW-1185">Reference proteome</keyword>
<dbReference type="Proteomes" id="UP001501447">
    <property type="component" value="Unassembled WGS sequence"/>
</dbReference>
<accession>A0ABN3PL81</accession>
<gene>
    <name evidence="3" type="ORF">GCM10009863_01140</name>
</gene>
<comment type="caution">
    <text evidence="3">The sequence shown here is derived from an EMBL/GenBank/DDBJ whole genome shotgun (WGS) entry which is preliminary data.</text>
</comment>
<protein>
    <submittedName>
        <fullName evidence="3">Universal stress protein</fullName>
    </submittedName>
</protein>
<feature type="domain" description="UspA" evidence="2">
    <location>
        <begin position="1"/>
        <end position="134"/>
    </location>
</feature>
<dbReference type="InterPro" id="IPR006015">
    <property type="entry name" value="Universal_stress_UspA"/>
</dbReference>
<evidence type="ECO:0000256" key="1">
    <source>
        <dbReference type="ARBA" id="ARBA00008791"/>
    </source>
</evidence>
<dbReference type="PANTHER" id="PTHR46553:SF3">
    <property type="entry name" value="ADENINE NUCLEOTIDE ALPHA HYDROLASES-LIKE SUPERFAMILY PROTEIN"/>
    <property type="match status" value="1"/>
</dbReference>
<dbReference type="Pfam" id="PF00582">
    <property type="entry name" value="Usp"/>
    <property type="match status" value="2"/>
</dbReference>
<dbReference type="InterPro" id="IPR006016">
    <property type="entry name" value="UspA"/>
</dbReference>
<proteinExistence type="inferred from homology"/>
<dbReference type="SUPFAM" id="SSF52402">
    <property type="entry name" value="Adenine nucleotide alpha hydrolases-like"/>
    <property type="match status" value="2"/>
</dbReference>
<sequence>MREAVAVGADGSAESMEAVRWAASEAVSRGAALRVVTGAGRWAATATAADGGADSWPQENVRAAARVASDAWPQLEVREEVVGEGPVKVLLRAAEESEVLVIGSRALGAFTGFAVGSVGLSVIAHVRAPVVAVRSHDGAESGSAAPVVVGVDLGHSYDPVLGFAFEAAGRRGTGVRVAHAWNVESLYSYPSALPSPPVVSKVERRVGQELEEALRPWLRKFPRVPVERAVAMGGAAPFLLDASTGGSLLVVGRRLRGHPFPTRIGPVTHAALHHAQCPVAVVPHE</sequence>
<comment type="similarity">
    <text evidence="1">Belongs to the universal stress protein A family.</text>
</comment>
<reference evidence="3 4" key="1">
    <citation type="journal article" date="2019" name="Int. J. Syst. Evol. Microbiol.">
        <title>The Global Catalogue of Microorganisms (GCM) 10K type strain sequencing project: providing services to taxonomists for standard genome sequencing and annotation.</title>
        <authorList>
            <consortium name="The Broad Institute Genomics Platform"/>
            <consortium name="The Broad Institute Genome Sequencing Center for Infectious Disease"/>
            <person name="Wu L."/>
            <person name="Ma J."/>
        </authorList>
    </citation>
    <scope>NUCLEOTIDE SEQUENCE [LARGE SCALE GENOMIC DNA]</scope>
    <source>
        <strain evidence="3 4">JCM 16373</strain>
    </source>
</reference>
<dbReference type="EMBL" id="BAAARJ010000001">
    <property type="protein sequence ID" value="GAA2591953.1"/>
    <property type="molecule type" value="Genomic_DNA"/>
</dbReference>
<organism evidence="3 4">
    <name type="scientific">Streptomyces axinellae</name>
    <dbReference type="NCBI Taxonomy" id="552788"/>
    <lineage>
        <taxon>Bacteria</taxon>
        <taxon>Bacillati</taxon>
        <taxon>Actinomycetota</taxon>
        <taxon>Actinomycetes</taxon>
        <taxon>Kitasatosporales</taxon>
        <taxon>Streptomycetaceae</taxon>
        <taxon>Streptomyces</taxon>
    </lineage>
</organism>
<evidence type="ECO:0000259" key="2">
    <source>
        <dbReference type="Pfam" id="PF00582"/>
    </source>
</evidence>
<dbReference type="Gene3D" id="3.40.50.620">
    <property type="entry name" value="HUPs"/>
    <property type="match status" value="2"/>
</dbReference>
<name>A0ABN3PL81_9ACTN</name>
<dbReference type="PRINTS" id="PR01438">
    <property type="entry name" value="UNVRSLSTRESS"/>
</dbReference>
<evidence type="ECO:0000313" key="3">
    <source>
        <dbReference type="EMBL" id="GAA2591953.1"/>
    </source>
</evidence>
<evidence type="ECO:0000313" key="4">
    <source>
        <dbReference type="Proteomes" id="UP001501447"/>
    </source>
</evidence>
<feature type="domain" description="UspA" evidence="2">
    <location>
        <begin position="147"/>
        <end position="283"/>
    </location>
</feature>
<dbReference type="PANTHER" id="PTHR46553">
    <property type="entry name" value="ADENINE NUCLEOTIDE ALPHA HYDROLASES-LIKE SUPERFAMILY PROTEIN"/>
    <property type="match status" value="1"/>
</dbReference>
<dbReference type="InterPro" id="IPR014729">
    <property type="entry name" value="Rossmann-like_a/b/a_fold"/>
</dbReference>